<dbReference type="GO" id="GO:0016747">
    <property type="term" value="F:acyltransferase activity, transferring groups other than amino-acyl groups"/>
    <property type="evidence" value="ECO:0007669"/>
    <property type="project" value="InterPro"/>
</dbReference>
<evidence type="ECO:0000259" key="3">
    <source>
        <dbReference type="PROSITE" id="PS51186"/>
    </source>
</evidence>
<dbReference type="InterPro" id="IPR050680">
    <property type="entry name" value="YpeA/RimI_acetyltransf"/>
</dbReference>
<dbReference type="CDD" id="cd04301">
    <property type="entry name" value="NAT_SF"/>
    <property type="match status" value="1"/>
</dbReference>
<dbReference type="Proteomes" id="UP000245469">
    <property type="component" value="Unassembled WGS sequence"/>
</dbReference>
<evidence type="ECO:0000256" key="1">
    <source>
        <dbReference type="ARBA" id="ARBA00022679"/>
    </source>
</evidence>
<keyword evidence="5" id="KW-1185">Reference proteome</keyword>
<dbReference type="EMBL" id="QGDQ01000021">
    <property type="protein sequence ID" value="PWJ51131.1"/>
    <property type="molecule type" value="Genomic_DNA"/>
</dbReference>
<protein>
    <submittedName>
        <fullName evidence="4">Acetyltransferase (GNAT) family protein</fullName>
    </submittedName>
</protein>
<dbReference type="InterPro" id="IPR016181">
    <property type="entry name" value="Acyl_CoA_acyltransferase"/>
</dbReference>
<proteinExistence type="predicted"/>
<evidence type="ECO:0000256" key="2">
    <source>
        <dbReference type="ARBA" id="ARBA00023315"/>
    </source>
</evidence>
<dbReference type="Pfam" id="PF13508">
    <property type="entry name" value="Acetyltransf_7"/>
    <property type="match status" value="1"/>
</dbReference>
<keyword evidence="2" id="KW-0012">Acyltransferase</keyword>
<dbReference type="PROSITE" id="PS51186">
    <property type="entry name" value="GNAT"/>
    <property type="match status" value="1"/>
</dbReference>
<gene>
    <name evidence="4" type="ORF">BXY45_1218</name>
</gene>
<dbReference type="PANTHER" id="PTHR43420">
    <property type="entry name" value="ACETYLTRANSFERASE"/>
    <property type="match status" value="1"/>
</dbReference>
<keyword evidence="1 4" id="KW-0808">Transferase</keyword>
<dbReference type="InterPro" id="IPR000182">
    <property type="entry name" value="GNAT_dom"/>
</dbReference>
<dbReference type="RefSeq" id="WP_211319617.1">
    <property type="nucleotide sequence ID" value="NZ_QGDQ01000021.1"/>
</dbReference>
<dbReference type="SUPFAM" id="SSF55729">
    <property type="entry name" value="Acyl-CoA N-acyltransferases (Nat)"/>
    <property type="match status" value="1"/>
</dbReference>
<feature type="domain" description="N-acetyltransferase" evidence="3">
    <location>
        <begin position="5"/>
        <end position="163"/>
    </location>
</feature>
<name>A0A315ZZW4_9ACTN</name>
<evidence type="ECO:0000313" key="5">
    <source>
        <dbReference type="Proteomes" id="UP000245469"/>
    </source>
</evidence>
<reference evidence="4 5" key="1">
    <citation type="submission" date="2018-03" db="EMBL/GenBank/DDBJ databases">
        <title>Genomic Encyclopedia of Archaeal and Bacterial Type Strains, Phase II (KMG-II): from individual species to whole genera.</title>
        <authorList>
            <person name="Goeker M."/>
        </authorList>
    </citation>
    <scope>NUCLEOTIDE SEQUENCE [LARGE SCALE GENOMIC DNA]</scope>
    <source>
        <strain evidence="4 5">DSM 44889</strain>
    </source>
</reference>
<comment type="caution">
    <text evidence="4">The sequence shown here is derived from an EMBL/GenBank/DDBJ whole genome shotgun (WGS) entry which is preliminary data.</text>
</comment>
<accession>A0A315ZZW4</accession>
<evidence type="ECO:0000313" key="4">
    <source>
        <dbReference type="EMBL" id="PWJ51131.1"/>
    </source>
</evidence>
<dbReference type="AlphaFoldDB" id="A0A315ZZW4"/>
<organism evidence="4 5">
    <name type="scientific">Quadrisphaera granulorum</name>
    <dbReference type="NCBI Taxonomy" id="317664"/>
    <lineage>
        <taxon>Bacteria</taxon>
        <taxon>Bacillati</taxon>
        <taxon>Actinomycetota</taxon>
        <taxon>Actinomycetes</taxon>
        <taxon>Kineosporiales</taxon>
        <taxon>Kineosporiaceae</taxon>
        <taxon>Quadrisphaera</taxon>
    </lineage>
</organism>
<sequence>MTDELAVRKAELDDVSQITHFGRAHVARHYTPILGAAAAAGQVRQWWTDAAMTTATAAGLVVVAETLGKVVGVAELGRWEGAPVVWKLYVHPDHRGAGLGPRLLAAVEELVDDDDERLLLEHFAGNVRAAAFYEREGFTVDRVEPAPSGRREHDVVWRSRPLRRRG</sequence>
<dbReference type="Gene3D" id="3.40.630.30">
    <property type="match status" value="1"/>
</dbReference>